<evidence type="ECO:0000313" key="12">
    <source>
        <dbReference type="Proteomes" id="UP000199068"/>
    </source>
</evidence>
<dbReference type="Pfam" id="PF00512">
    <property type="entry name" value="HisKA"/>
    <property type="match status" value="1"/>
</dbReference>
<dbReference type="GO" id="GO:0000155">
    <property type="term" value="F:phosphorelay sensor kinase activity"/>
    <property type="evidence" value="ECO:0007669"/>
    <property type="project" value="InterPro"/>
</dbReference>
<dbReference type="InterPro" id="IPR003594">
    <property type="entry name" value="HATPase_dom"/>
</dbReference>
<keyword evidence="3" id="KW-0597">Phosphoprotein</keyword>
<evidence type="ECO:0000256" key="4">
    <source>
        <dbReference type="ARBA" id="ARBA00022679"/>
    </source>
</evidence>
<dbReference type="SUPFAM" id="SSF55874">
    <property type="entry name" value="ATPase domain of HSP90 chaperone/DNA topoisomerase II/histidine kinase"/>
    <property type="match status" value="1"/>
</dbReference>
<dbReference type="PROSITE" id="PS50112">
    <property type="entry name" value="PAS"/>
    <property type="match status" value="1"/>
</dbReference>
<keyword evidence="12" id="KW-1185">Reference proteome</keyword>
<dbReference type="PANTHER" id="PTHR43547:SF2">
    <property type="entry name" value="HYBRID SIGNAL TRANSDUCTION HISTIDINE KINASE C"/>
    <property type="match status" value="1"/>
</dbReference>
<evidence type="ECO:0000256" key="8">
    <source>
        <dbReference type="ARBA" id="ARBA00023012"/>
    </source>
</evidence>
<dbReference type="GO" id="GO:0005524">
    <property type="term" value="F:ATP binding"/>
    <property type="evidence" value="ECO:0007669"/>
    <property type="project" value="UniProtKB-KW"/>
</dbReference>
<evidence type="ECO:0000313" key="11">
    <source>
        <dbReference type="EMBL" id="SDL79045.1"/>
    </source>
</evidence>
<dbReference type="NCBIfam" id="TIGR00229">
    <property type="entry name" value="sensory_box"/>
    <property type="match status" value="1"/>
</dbReference>
<evidence type="ECO:0000256" key="7">
    <source>
        <dbReference type="ARBA" id="ARBA00022840"/>
    </source>
</evidence>
<dbReference type="InterPro" id="IPR036890">
    <property type="entry name" value="HATPase_C_sf"/>
</dbReference>
<keyword evidence="7" id="KW-0067">ATP-binding</keyword>
<dbReference type="CDD" id="cd00130">
    <property type="entry name" value="PAS"/>
    <property type="match status" value="1"/>
</dbReference>
<reference evidence="11 12" key="1">
    <citation type="submission" date="2016-10" db="EMBL/GenBank/DDBJ databases">
        <authorList>
            <person name="de Groot N.N."/>
        </authorList>
    </citation>
    <scope>NUCLEOTIDE SEQUENCE [LARGE SCALE GENOMIC DNA]</scope>
    <source>
        <strain evidence="11 12">DSM 797</strain>
    </source>
</reference>
<evidence type="ECO:0000256" key="6">
    <source>
        <dbReference type="ARBA" id="ARBA00022777"/>
    </source>
</evidence>
<dbReference type="Proteomes" id="UP000199068">
    <property type="component" value="Unassembled WGS sequence"/>
</dbReference>
<dbReference type="STRING" id="1121325.SAMN04515677_103399"/>
<dbReference type="EC" id="2.7.13.3" evidence="2"/>
<dbReference type="SMART" id="SM00388">
    <property type="entry name" value="HisKA"/>
    <property type="match status" value="1"/>
</dbReference>
<evidence type="ECO:0000259" key="9">
    <source>
        <dbReference type="PROSITE" id="PS50109"/>
    </source>
</evidence>
<evidence type="ECO:0000256" key="2">
    <source>
        <dbReference type="ARBA" id="ARBA00012438"/>
    </source>
</evidence>
<sequence>MKSLSSVVINMIENIPIPAVLGEFEINTNGIELTSIKSYSSLINNLLKDYNLSEKEFLKDFIKTVNYNLNKDGCKTELCNQNFICYIAKALQWFKITIQNIDDSYFIIYFYPTYEGYNDTENILEYNKKIALEFDHKKILDIVSDSIPDHIFYRDLEGRYMDVNRSFLQDTKLLKEDVIGKTNYDLEIFRDLSENFKESDDKILQSKKSEVFHEVIYFGNDLRHIETIKAPCFDSENRILGIVGISRDITDRVLREVEEEKIKADFFANLSHELRTPLNLIFSCLQMIDLKIKDNDDIKASCGSYLDIIKQNSKRSLRLINNFIDSNRLNNGYLELNAQNGDIVQFIENICDSVSEFVHQKGLTIIFDTYIEECIMSFDMEKIERIMLNLISNAIKYNKPHGRIDVILKLKQNIFEIKVKDTGIGIPKEKQDEIFKRFKQIDNRLTKHSEGSGIGLSLTKSLVEIHNGNISVNSEIGLGTEFIVKIPSTKEHLNTKKVSKINDKLINTNELVERMSIEFSDIY</sequence>
<dbReference type="InterPro" id="IPR036097">
    <property type="entry name" value="HisK_dim/P_sf"/>
</dbReference>
<dbReference type="SMART" id="SM00387">
    <property type="entry name" value="HATPase_c"/>
    <property type="match status" value="1"/>
</dbReference>
<name>A0A1G9MZK9_9FIRM</name>
<dbReference type="InterPro" id="IPR000014">
    <property type="entry name" value="PAS"/>
</dbReference>
<keyword evidence="8" id="KW-0902">Two-component regulatory system</keyword>
<keyword evidence="5" id="KW-0547">Nucleotide-binding</keyword>
<dbReference type="InterPro" id="IPR004358">
    <property type="entry name" value="Sig_transdc_His_kin-like_C"/>
</dbReference>
<dbReference type="SUPFAM" id="SSF55785">
    <property type="entry name" value="PYP-like sensor domain (PAS domain)"/>
    <property type="match status" value="1"/>
</dbReference>
<dbReference type="PROSITE" id="PS50109">
    <property type="entry name" value="HIS_KIN"/>
    <property type="match status" value="1"/>
</dbReference>
<dbReference type="InterPro" id="IPR005467">
    <property type="entry name" value="His_kinase_dom"/>
</dbReference>
<dbReference type="Gene3D" id="1.10.287.130">
    <property type="match status" value="1"/>
</dbReference>
<dbReference type="SUPFAM" id="SSF47384">
    <property type="entry name" value="Homodimeric domain of signal transducing histidine kinase"/>
    <property type="match status" value="1"/>
</dbReference>
<comment type="catalytic activity">
    <reaction evidence="1">
        <text>ATP + protein L-histidine = ADP + protein N-phospho-L-histidine.</text>
        <dbReference type="EC" id="2.7.13.3"/>
    </reaction>
</comment>
<evidence type="ECO:0000259" key="10">
    <source>
        <dbReference type="PROSITE" id="PS50112"/>
    </source>
</evidence>
<feature type="domain" description="PAS" evidence="10">
    <location>
        <begin position="135"/>
        <end position="207"/>
    </location>
</feature>
<dbReference type="InterPro" id="IPR003661">
    <property type="entry name" value="HisK_dim/P_dom"/>
</dbReference>
<keyword evidence="4" id="KW-0808">Transferase</keyword>
<keyword evidence="6" id="KW-0418">Kinase</keyword>
<evidence type="ECO:0000256" key="3">
    <source>
        <dbReference type="ARBA" id="ARBA00022553"/>
    </source>
</evidence>
<protein>
    <recommendedName>
        <fullName evidence="2">histidine kinase</fullName>
        <ecNumber evidence="2">2.7.13.3</ecNumber>
    </recommendedName>
</protein>
<dbReference type="Pfam" id="PF02518">
    <property type="entry name" value="HATPase_c"/>
    <property type="match status" value="1"/>
</dbReference>
<dbReference type="PANTHER" id="PTHR43547">
    <property type="entry name" value="TWO-COMPONENT HISTIDINE KINASE"/>
    <property type="match status" value="1"/>
</dbReference>
<dbReference type="InterPro" id="IPR035965">
    <property type="entry name" value="PAS-like_dom_sf"/>
</dbReference>
<dbReference type="EMBL" id="FNGW01000003">
    <property type="protein sequence ID" value="SDL79045.1"/>
    <property type="molecule type" value="Genomic_DNA"/>
</dbReference>
<dbReference type="InterPro" id="IPR013656">
    <property type="entry name" value="PAS_4"/>
</dbReference>
<accession>A0A1G9MZK9</accession>
<dbReference type="Gene3D" id="3.30.565.10">
    <property type="entry name" value="Histidine kinase-like ATPase, C-terminal domain"/>
    <property type="match status" value="1"/>
</dbReference>
<feature type="domain" description="Histidine kinase" evidence="9">
    <location>
        <begin position="269"/>
        <end position="490"/>
    </location>
</feature>
<dbReference type="FunFam" id="3.30.565.10:FF:000037">
    <property type="entry name" value="Hybrid sensor histidine kinase/response regulator"/>
    <property type="match status" value="1"/>
</dbReference>
<dbReference type="PRINTS" id="PR00344">
    <property type="entry name" value="BCTRLSENSOR"/>
</dbReference>
<evidence type="ECO:0000256" key="1">
    <source>
        <dbReference type="ARBA" id="ARBA00000085"/>
    </source>
</evidence>
<dbReference type="CDD" id="cd00082">
    <property type="entry name" value="HisKA"/>
    <property type="match status" value="1"/>
</dbReference>
<proteinExistence type="predicted"/>
<dbReference type="AlphaFoldDB" id="A0A1G9MZK9"/>
<dbReference type="Gene3D" id="3.30.450.20">
    <property type="entry name" value="PAS domain"/>
    <property type="match status" value="1"/>
</dbReference>
<evidence type="ECO:0000256" key="5">
    <source>
        <dbReference type="ARBA" id="ARBA00022741"/>
    </source>
</evidence>
<organism evidence="11 12">
    <name type="scientific">Romboutsia lituseburensis DSM 797</name>
    <dbReference type="NCBI Taxonomy" id="1121325"/>
    <lineage>
        <taxon>Bacteria</taxon>
        <taxon>Bacillati</taxon>
        <taxon>Bacillota</taxon>
        <taxon>Clostridia</taxon>
        <taxon>Peptostreptococcales</taxon>
        <taxon>Peptostreptococcaceae</taxon>
        <taxon>Romboutsia</taxon>
    </lineage>
</organism>
<dbReference type="RefSeq" id="WP_092725084.1">
    <property type="nucleotide sequence ID" value="NZ_FNGW01000003.1"/>
</dbReference>
<gene>
    <name evidence="11" type="ORF">SAMN04515677_103399</name>
</gene>
<dbReference type="Pfam" id="PF08448">
    <property type="entry name" value="PAS_4"/>
    <property type="match status" value="1"/>
</dbReference>